<dbReference type="InterPro" id="IPR049900">
    <property type="entry name" value="PKS_mFAS_DH"/>
</dbReference>
<dbReference type="SUPFAM" id="SSF51735">
    <property type="entry name" value="NAD(P)-binding Rossmann-fold domains"/>
    <property type="match status" value="1"/>
</dbReference>
<dbReference type="GO" id="GO:0016874">
    <property type="term" value="F:ligase activity"/>
    <property type="evidence" value="ECO:0007669"/>
    <property type="project" value="UniProtKB-KW"/>
</dbReference>
<dbReference type="InterPro" id="IPR057326">
    <property type="entry name" value="KR_dom"/>
</dbReference>
<dbReference type="GO" id="GO:0006633">
    <property type="term" value="P:fatty acid biosynthetic process"/>
    <property type="evidence" value="ECO:0007669"/>
    <property type="project" value="TreeGrafter"/>
</dbReference>
<name>A0A4U6XJZ8_9PEZI</name>
<dbReference type="Proteomes" id="UP000310108">
    <property type="component" value="Unassembled WGS sequence"/>
</dbReference>
<evidence type="ECO:0000259" key="9">
    <source>
        <dbReference type="PROSITE" id="PS52019"/>
    </source>
</evidence>
<feature type="domain" description="Carrier" evidence="8">
    <location>
        <begin position="648"/>
        <end position="725"/>
    </location>
</feature>
<dbReference type="PANTHER" id="PTHR43775:SF20">
    <property type="entry name" value="HYBRID PKS-NRPS SYNTHETASE APDA"/>
    <property type="match status" value="1"/>
</dbReference>
<dbReference type="SMART" id="SM00822">
    <property type="entry name" value="PKS_KR"/>
    <property type="match status" value="1"/>
</dbReference>
<evidence type="ECO:0000259" key="8">
    <source>
        <dbReference type="PROSITE" id="PS50075"/>
    </source>
</evidence>
<dbReference type="STRING" id="1306861.A0A4U6XJZ8"/>
<feature type="compositionally biased region" description="Polar residues" evidence="7">
    <location>
        <begin position="812"/>
        <end position="821"/>
    </location>
</feature>
<feature type="region of interest" description="Disordered" evidence="7">
    <location>
        <begin position="733"/>
        <end position="830"/>
    </location>
</feature>
<dbReference type="SMART" id="SM00823">
    <property type="entry name" value="PKS_PP"/>
    <property type="match status" value="1"/>
</dbReference>
<dbReference type="InterPro" id="IPR023213">
    <property type="entry name" value="CAT-like_dom_sf"/>
</dbReference>
<evidence type="ECO:0000256" key="2">
    <source>
        <dbReference type="ARBA" id="ARBA00022553"/>
    </source>
</evidence>
<keyword evidence="2" id="KW-0597">Phosphoprotein</keyword>
<dbReference type="Gene3D" id="1.10.1200.10">
    <property type="entry name" value="ACP-like"/>
    <property type="match status" value="1"/>
</dbReference>
<dbReference type="SUPFAM" id="SSF52777">
    <property type="entry name" value="CoA-dependent acyltransferases"/>
    <property type="match status" value="2"/>
</dbReference>
<dbReference type="GO" id="GO:0044550">
    <property type="term" value="P:secondary metabolite biosynthetic process"/>
    <property type="evidence" value="ECO:0007669"/>
    <property type="project" value="TreeGrafter"/>
</dbReference>
<dbReference type="PROSITE" id="PS52019">
    <property type="entry name" value="PKS_MFAS_DH"/>
    <property type="match status" value="1"/>
</dbReference>
<comment type="caution">
    <text evidence="10">The sequence shown here is derived from an EMBL/GenBank/DDBJ whole genome shotgun (WGS) entry which is preliminary data.</text>
</comment>
<keyword evidence="3" id="KW-0436">Ligase</keyword>
<evidence type="ECO:0000256" key="1">
    <source>
        <dbReference type="ARBA" id="ARBA00022450"/>
    </source>
</evidence>
<evidence type="ECO:0000256" key="3">
    <source>
        <dbReference type="ARBA" id="ARBA00022598"/>
    </source>
</evidence>
<dbReference type="InterPro" id="IPR006162">
    <property type="entry name" value="Ppantetheine_attach_site"/>
</dbReference>
<organism evidence="10 11">
    <name type="scientific">Colletotrichum tanaceti</name>
    <dbReference type="NCBI Taxonomy" id="1306861"/>
    <lineage>
        <taxon>Eukaryota</taxon>
        <taxon>Fungi</taxon>
        <taxon>Dikarya</taxon>
        <taxon>Ascomycota</taxon>
        <taxon>Pezizomycotina</taxon>
        <taxon>Sordariomycetes</taxon>
        <taxon>Hypocreomycetidae</taxon>
        <taxon>Glomerellales</taxon>
        <taxon>Glomerellaceae</taxon>
        <taxon>Colletotrichum</taxon>
        <taxon>Colletotrichum destructivum species complex</taxon>
    </lineage>
</organism>
<evidence type="ECO:0000256" key="5">
    <source>
        <dbReference type="ARBA" id="ARBA00023002"/>
    </source>
</evidence>
<keyword evidence="11" id="KW-1185">Reference proteome</keyword>
<dbReference type="InterPro" id="IPR013968">
    <property type="entry name" value="PKS_KR"/>
</dbReference>
<evidence type="ECO:0000313" key="11">
    <source>
        <dbReference type="Proteomes" id="UP000310108"/>
    </source>
</evidence>
<dbReference type="InterPro" id="IPR036291">
    <property type="entry name" value="NAD(P)-bd_dom_sf"/>
</dbReference>
<feature type="region of interest" description="C-terminal hotdog fold" evidence="6">
    <location>
        <begin position="270"/>
        <end position="445"/>
    </location>
</feature>
<dbReference type="SUPFAM" id="SSF47336">
    <property type="entry name" value="ACP-like"/>
    <property type="match status" value="1"/>
</dbReference>
<dbReference type="Gene3D" id="3.40.50.720">
    <property type="entry name" value="NAD(P)-binding Rossmann-like Domain"/>
    <property type="match status" value="1"/>
</dbReference>
<dbReference type="Pfam" id="PF00550">
    <property type="entry name" value="PP-binding"/>
    <property type="match status" value="1"/>
</dbReference>
<dbReference type="Gene3D" id="3.30.559.30">
    <property type="entry name" value="Nonribosomal peptide synthetase, condensation domain"/>
    <property type="match status" value="1"/>
</dbReference>
<dbReference type="InterPro" id="IPR043132">
    <property type="entry name" value="BCAT-like_C"/>
</dbReference>
<sequence>MASNDEVEAIASDPNFEIITTFAYSAGLPHNEASLSGSHCYLLQHGIDRLQAAASDLSWTAVAEDLRSIDRVQSLSKEVGAHMLSTHGEASKDPGRRFVVRLALKRDGILSIMSGPRPNSTDPLYPMTLSNIMNTLRISKIPVYLDTEPTTPSLFTKHKTTHRQPYNAAWRRVEVAHPVTLVDLCDVVLHRAVVLRENSSCEFTTDLRLVRKGQHLLSAEFSFSAAQSDSDAAPDVTCSGRIEVHLGEDDDDANREEALLPSPSQPPPNLGPVDVDLFYSSLKKVGLAFSGLFRGTKSPQRSLGYASASASWDEADGDMDTMRYHGNSSDKVTVQVKALDPTGIFSSSKTHLMVGLNGDLGQSICGFMARNGARHIAITSRGGEVNPEWLTTMQRQGINVGVYAMDVTNKDDIRATLEQMRSDGMPAVGGVANGALVQRDKLFLNMDAESFNDTLRPKVDGSRHLDELFGIGHELDYFVLFSSLATVAGNAGQSNYHAANMFMAGLAANRRARGLPASVMHVGVVADAGYVTRQGRQLLDHLRKQFFMPISESDAHQLFTEAVLASRPDSGLPADICMGLEPFPDRPGDADLVRPSWVSDRRLSHFVLPPPDQDKQAAGSCGVVGGNDDKALPLRQRLDSTSSAEAAEAMAMLQDAFSAKLETLLQLDAGSINVHAPLLDLGFDSLLAVETRTWFLREISVDVPVLRFLGGETISEICADTAATYLALRGATGSDVSDGADTNPPIGSDNLDDPVASSQSSAPSIVTPPLTSSPKTTARPSIDLPSGREEDLKTKASRSKSETKADGDDANSDTVLQTQSSRPRKPLRNTSRVERLSYLQSRLWSLGEALDDPGASNIAVCYSITGPLDVPKLREALAKVVVHHPSLRTCIYADDETGEPTQALLRQPPSSTLLLKQVHAATRDDGVIAREFSALKNRAWDLAYGETFGAVLVHVEDEDAYAIIFGYPLIFMDGVSWSVFPRDLGRAYSAQTLSRQTKLCIDAAAEQRRAVESMSGSGAAILYTELPEPLPFLPLASATHRKPLRRYEVHKCLRNIDSHLVAKIKDASRALRATPFHFYLATTQVLFSKLLPDLAEICIGVFDSNRPDDGSGSLADVVGYFVNVLPLRFRLLDDEQRPAASSFAEMVRNTAMHELEARRHGHVPFDVILDRLHVPRDDASVSPLCRTAFNYRVGAMADVALGDDCRLAVDSYSDVQNNRYDLSFGLFESAADSYSARMSISDLLDALASDASRTLSDYVLSGPAIEALEGISLDKGRCETWIG</sequence>
<keyword evidence="4" id="KW-0808">Transferase</keyword>
<dbReference type="GO" id="GO:0016491">
    <property type="term" value="F:oxidoreductase activity"/>
    <property type="evidence" value="ECO:0007669"/>
    <property type="project" value="UniProtKB-KW"/>
</dbReference>
<reference evidence="10 11" key="1">
    <citation type="journal article" date="2019" name="PLoS ONE">
        <title>Comparative genome analysis indicates high evolutionary potential of pathogenicity genes in Colletotrichum tanaceti.</title>
        <authorList>
            <person name="Lelwala R.V."/>
            <person name="Korhonen P.K."/>
            <person name="Young N.D."/>
            <person name="Scott J.B."/>
            <person name="Ades P.A."/>
            <person name="Gasser R.B."/>
            <person name="Taylor P.W.J."/>
        </authorList>
    </citation>
    <scope>NUCLEOTIDE SEQUENCE [LARGE SCALE GENOMIC DNA]</scope>
    <source>
        <strain evidence="10">BRIP57314</strain>
    </source>
</reference>
<comment type="caution">
    <text evidence="6">Lacks conserved residue(s) required for the propagation of feature annotation.</text>
</comment>
<dbReference type="EMBL" id="PJEX01000084">
    <property type="protein sequence ID" value="TKW55879.1"/>
    <property type="molecule type" value="Genomic_DNA"/>
</dbReference>
<keyword evidence="5" id="KW-0560">Oxidoreductase</keyword>
<keyword evidence="1" id="KW-0596">Phosphopantetheine</keyword>
<dbReference type="InterPro" id="IPR001242">
    <property type="entry name" value="Condensation_dom"/>
</dbReference>
<dbReference type="PROSITE" id="PS00012">
    <property type="entry name" value="PHOSPHOPANTETHEINE"/>
    <property type="match status" value="1"/>
</dbReference>
<dbReference type="GO" id="GO:0004312">
    <property type="term" value="F:fatty acid synthase activity"/>
    <property type="evidence" value="ECO:0007669"/>
    <property type="project" value="TreeGrafter"/>
</dbReference>
<dbReference type="InterPro" id="IPR036736">
    <property type="entry name" value="ACP-like_sf"/>
</dbReference>
<dbReference type="GO" id="GO:0031177">
    <property type="term" value="F:phosphopantetheine binding"/>
    <property type="evidence" value="ECO:0007669"/>
    <property type="project" value="InterPro"/>
</dbReference>
<dbReference type="Gene3D" id="3.20.10.10">
    <property type="entry name" value="D-amino Acid Aminotransferase, subunit A, domain 2"/>
    <property type="match status" value="1"/>
</dbReference>
<dbReference type="Pfam" id="PF08659">
    <property type="entry name" value="KR"/>
    <property type="match status" value="1"/>
</dbReference>
<dbReference type="InterPro" id="IPR050091">
    <property type="entry name" value="PKS_NRPS_Biosynth_Enz"/>
</dbReference>
<proteinExistence type="predicted"/>
<evidence type="ECO:0000256" key="6">
    <source>
        <dbReference type="PROSITE-ProRule" id="PRU01363"/>
    </source>
</evidence>
<feature type="compositionally biased region" description="Polar residues" evidence="7">
    <location>
        <begin position="756"/>
        <end position="779"/>
    </location>
</feature>
<gene>
    <name evidence="10" type="primary">NRPS14</name>
    <name evidence="10" type="ORF">CTA1_11715</name>
</gene>
<dbReference type="Pfam" id="PF00668">
    <property type="entry name" value="Condensation"/>
    <property type="match status" value="1"/>
</dbReference>
<evidence type="ECO:0000313" key="10">
    <source>
        <dbReference type="EMBL" id="TKW55879.1"/>
    </source>
</evidence>
<dbReference type="InterPro" id="IPR020806">
    <property type="entry name" value="PKS_PP-bd"/>
</dbReference>
<dbReference type="PROSITE" id="PS50075">
    <property type="entry name" value="CARRIER"/>
    <property type="match status" value="1"/>
</dbReference>
<feature type="compositionally biased region" description="Basic and acidic residues" evidence="7">
    <location>
        <begin position="786"/>
        <end position="807"/>
    </location>
</feature>
<protein>
    <submittedName>
        <fullName evidence="10">Nonribosomal peptide synthetase 14</fullName>
    </submittedName>
</protein>
<feature type="domain" description="PKS/mFAS DH" evidence="9">
    <location>
        <begin position="122"/>
        <end position="445"/>
    </location>
</feature>
<dbReference type="PANTHER" id="PTHR43775">
    <property type="entry name" value="FATTY ACID SYNTHASE"/>
    <property type="match status" value="1"/>
</dbReference>
<evidence type="ECO:0000256" key="7">
    <source>
        <dbReference type="SAM" id="MobiDB-lite"/>
    </source>
</evidence>
<feature type="region of interest" description="N-terminal hotdog fold" evidence="6">
    <location>
        <begin position="122"/>
        <end position="249"/>
    </location>
</feature>
<dbReference type="Gene3D" id="3.30.559.10">
    <property type="entry name" value="Chloramphenicol acetyltransferase-like domain"/>
    <property type="match status" value="1"/>
</dbReference>
<evidence type="ECO:0000256" key="4">
    <source>
        <dbReference type="ARBA" id="ARBA00022679"/>
    </source>
</evidence>
<dbReference type="InterPro" id="IPR009081">
    <property type="entry name" value="PP-bd_ACP"/>
</dbReference>
<accession>A0A4U6XJZ8</accession>